<comment type="catalytic activity">
    <reaction evidence="1">
        <text>a 1-acyl-sn-glycero-3-phosphate + an acyl-CoA = a 1,2-diacyl-sn-glycero-3-phosphate + CoA</text>
        <dbReference type="Rhea" id="RHEA:19709"/>
        <dbReference type="ChEBI" id="CHEBI:57287"/>
        <dbReference type="ChEBI" id="CHEBI:57970"/>
        <dbReference type="ChEBI" id="CHEBI:58342"/>
        <dbReference type="ChEBI" id="CHEBI:58608"/>
        <dbReference type="EC" id="2.3.1.51"/>
    </reaction>
</comment>
<accession>A0A9Q1JFY6</accession>
<dbReference type="InterPro" id="IPR002123">
    <property type="entry name" value="Plipid/glycerol_acylTrfase"/>
</dbReference>
<protein>
    <recommendedName>
        <fullName evidence="5">1-acylglycerol-3-phosphate O-acyltransferase</fullName>
        <ecNumber evidence="5">2.3.1.51</ecNumber>
    </recommendedName>
</protein>
<evidence type="ECO:0000256" key="3">
    <source>
        <dbReference type="ARBA" id="ARBA00005189"/>
    </source>
</evidence>
<comment type="pathway">
    <text evidence="2">Phospholipid metabolism; CDP-diacylglycerol biosynthesis; CDP-diacylglycerol from sn-glycerol 3-phosphate: step 2/3.</text>
</comment>
<dbReference type="PANTHER" id="PTHR10983">
    <property type="entry name" value="1-ACYLGLYCEROL-3-PHOSPHATE ACYLTRANSFERASE-RELATED"/>
    <property type="match status" value="1"/>
</dbReference>
<comment type="similarity">
    <text evidence="4">Belongs to the 1-acyl-sn-glycerol-3-phosphate acyltransferase family.</text>
</comment>
<evidence type="ECO:0000256" key="8">
    <source>
        <dbReference type="SAM" id="Phobius"/>
    </source>
</evidence>
<dbReference type="PANTHER" id="PTHR10983:SF24">
    <property type="entry name" value="1-ACYLGLYCEROL-3-PHOSPHATE O-ACYLTRANSFERASE 3, ISOFORM E-RELATED"/>
    <property type="match status" value="1"/>
</dbReference>
<keyword evidence="8" id="KW-0472">Membrane</keyword>
<dbReference type="EMBL" id="JAKOGI010002085">
    <property type="protein sequence ID" value="KAJ8422987.1"/>
    <property type="molecule type" value="Genomic_DNA"/>
</dbReference>
<dbReference type="EC" id="2.3.1.51" evidence="5"/>
<feature type="domain" description="Phospholipid/glycerol acyltransferase" evidence="9">
    <location>
        <begin position="76"/>
        <end position="262"/>
    </location>
</feature>
<reference evidence="10" key="1">
    <citation type="submission" date="2022-04" db="EMBL/GenBank/DDBJ databases">
        <title>Carnegiea gigantea Genome sequencing and assembly v2.</title>
        <authorList>
            <person name="Copetti D."/>
            <person name="Sanderson M.J."/>
            <person name="Burquez A."/>
            <person name="Wojciechowski M.F."/>
        </authorList>
    </citation>
    <scope>NUCLEOTIDE SEQUENCE</scope>
    <source>
        <strain evidence="10">SGP5-SGP5p</strain>
        <tissue evidence="10">Aerial part</tissue>
    </source>
</reference>
<evidence type="ECO:0000256" key="1">
    <source>
        <dbReference type="ARBA" id="ARBA00001141"/>
    </source>
</evidence>
<comment type="caution">
    <text evidence="10">The sequence shown here is derived from an EMBL/GenBank/DDBJ whole genome shotgun (WGS) entry which is preliminary data.</text>
</comment>
<evidence type="ECO:0000256" key="5">
    <source>
        <dbReference type="ARBA" id="ARBA00013211"/>
    </source>
</evidence>
<dbReference type="GO" id="GO:0012505">
    <property type="term" value="C:endomembrane system"/>
    <property type="evidence" value="ECO:0007669"/>
    <property type="project" value="TreeGrafter"/>
</dbReference>
<keyword evidence="8" id="KW-1133">Transmembrane helix</keyword>
<evidence type="ECO:0000313" key="11">
    <source>
        <dbReference type="Proteomes" id="UP001153076"/>
    </source>
</evidence>
<organism evidence="10 11">
    <name type="scientific">Carnegiea gigantea</name>
    <dbReference type="NCBI Taxonomy" id="171969"/>
    <lineage>
        <taxon>Eukaryota</taxon>
        <taxon>Viridiplantae</taxon>
        <taxon>Streptophyta</taxon>
        <taxon>Embryophyta</taxon>
        <taxon>Tracheophyta</taxon>
        <taxon>Spermatophyta</taxon>
        <taxon>Magnoliopsida</taxon>
        <taxon>eudicotyledons</taxon>
        <taxon>Gunneridae</taxon>
        <taxon>Pentapetalae</taxon>
        <taxon>Caryophyllales</taxon>
        <taxon>Cactineae</taxon>
        <taxon>Cactaceae</taxon>
        <taxon>Cactoideae</taxon>
        <taxon>Echinocereeae</taxon>
        <taxon>Carnegiea</taxon>
    </lineage>
</organism>
<dbReference type="InterPro" id="IPR032098">
    <property type="entry name" value="Acyltransf_C"/>
</dbReference>
<gene>
    <name evidence="10" type="ORF">Cgig2_006409</name>
</gene>
<feature type="transmembrane region" description="Helical" evidence="8">
    <location>
        <begin position="361"/>
        <end position="382"/>
    </location>
</feature>
<evidence type="ECO:0000259" key="9">
    <source>
        <dbReference type="SMART" id="SM00563"/>
    </source>
</evidence>
<keyword evidence="6" id="KW-0808">Transferase</keyword>
<dbReference type="GO" id="GO:0003841">
    <property type="term" value="F:1-acylglycerol-3-phosphate O-acyltransferase activity"/>
    <property type="evidence" value="ECO:0007669"/>
    <property type="project" value="UniProtKB-EC"/>
</dbReference>
<evidence type="ECO:0000256" key="6">
    <source>
        <dbReference type="ARBA" id="ARBA00022679"/>
    </source>
</evidence>
<dbReference type="CDD" id="cd07990">
    <property type="entry name" value="LPLAT_LCLAT1-like"/>
    <property type="match status" value="1"/>
</dbReference>
<evidence type="ECO:0000313" key="10">
    <source>
        <dbReference type="EMBL" id="KAJ8422987.1"/>
    </source>
</evidence>
<sequence>MEVPAILVILPVGLLFLLSGLLINLFQALLFVLVRPISKNIHRRFNKIVVELLFSEVVWLFDWREGQVLFPSKEHALLIANHRSDIDWLVGWVLAQVPLKNCILLTQHSSSIACRAGCLGSTVAIIKDVLKYLPVILLSTVLNISSSVLLLCCCCCCGTLCFSNCYSFMFGTDEFEQRVQVIGWSMWFSEYVLVKRRWAKDEGTLKSGFEKLKDFPVPFWLAIFAEGTRFTQAKLLNAQKYAHSKGLPVPKNVLLPHTKVGFVLAVKHMRSFIPALYNFTLTVAKDEPRPSMLTIFRGRSSVVKVEIKRHLMSELPESNDDIAQWCRDMFVSKDAFLEKYFSTGTFGSQEIQEIGRPIKSLIVMIVWSCLLTGAAVGVVLWTRLFCTWQGLVITLAVLFVVAIIMQILILFSQSEPDMDSMPIKILPQDPMKEILLKK</sequence>
<keyword evidence="11" id="KW-1185">Reference proteome</keyword>
<evidence type="ECO:0000256" key="2">
    <source>
        <dbReference type="ARBA" id="ARBA00004728"/>
    </source>
</evidence>
<name>A0A9Q1JFY6_9CARY</name>
<dbReference type="Proteomes" id="UP001153076">
    <property type="component" value="Unassembled WGS sequence"/>
</dbReference>
<dbReference type="Pfam" id="PF16076">
    <property type="entry name" value="Acyltransf_C"/>
    <property type="match status" value="1"/>
</dbReference>
<keyword evidence="8" id="KW-0812">Transmembrane</keyword>
<evidence type="ECO:0000256" key="4">
    <source>
        <dbReference type="ARBA" id="ARBA00008655"/>
    </source>
</evidence>
<feature type="transmembrane region" description="Helical" evidence="8">
    <location>
        <begin position="6"/>
        <end position="34"/>
    </location>
</feature>
<dbReference type="SMART" id="SM00563">
    <property type="entry name" value="PlsC"/>
    <property type="match status" value="1"/>
</dbReference>
<keyword evidence="7" id="KW-0012">Acyltransferase</keyword>
<comment type="pathway">
    <text evidence="3">Lipid metabolism.</text>
</comment>
<proteinExistence type="inferred from homology"/>
<dbReference type="OrthoDB" id="189226at2759"/>
<dbReference type="AlphaFoldDB" id="A0A9Q1JFY6"/>
<evidence type="ECO:0000256" key="7">
    <source>
        <dbReference type="ARBA" id="ARBA00023315"/>
    </source>
</evidence>
<feature type="transmembrane region" description="Helical" evidence="8">
    <location>
        <begin position="388"/>
        <end position="411"/>
    </location>
</feature>